<dbReference type="PANTHER" id="PTHR45746:SF6">
    <property type="entry name" value="LP21163P"/>
    <property type="match status" value="1"/>
</dbReference>
<evidence type="ECO:0000256" key="1">
    <source>
        <dbReference type="ARBA" id="ARBA00022700"/>
    </source>
</evidence>
<comment type="caution">
    <text evidence="4">The sequence shown here is derived from an EMBL/GenBank/DDBJ whole genome shotgun (WGS) entry which is preliminary data.</text>
</comment>
<dbReference type="SMART" id="SM01224">
    <property type="entry name" value="G_gamma"/>
    <property type="match status" value="1"/>
</dbReference>
<dbReference type="GO" id="GO:0043005">
    <property type="term" value="C:neuron projection"/>
    <property type="evidence" value="ECO:0007669"/>
    <property type="project" value="TreeGrafter"/>
</dbReference>
<dbReference type="Gene3D" id="4.10.260.10">
    <property type="entry name" value="Transducin (heterotrimeric G protein), gamma chain"/>
    <property type="match status" value="1"/>
</dbReference>
<name>A0A822B1L2_9BILA</name>
<dbReference type="SMART" id="SM00224">
    <property type="entry name" value="GGL"/>
    <property type="match status" value="1"/>
</dbReference>
<feature type="domain" description="G protein gamma" evidence="2">
    <location>
        <begin position="77"/>
        <end position="137"/>
    </location>
</feature>
<dbReference type="GO" id="GO:0009968">
    <property type="term" value="P:negative regulation of signal transduction"/>
    <property type="evidence" value="ECO:0007669"/>
    <property type="project" value="UniProtKB-KW"/>
</dbReference>
<feature type="non-terminal residue" evidence="4">
    <location>
        <position position="1"/>
    </location>
</feature>
<dbReference type="EMBL" id="CAJOBR010036189">
    <property type="protein sequence ID" value="CAF5013087.1"/>
    <property type="molecule type" value="Genomic_DNA"/>
</dbReference>
<dbReference type="InterPro" id="IPR015898">
    <property type="entry name" value="G-protein_gamma-like_dom"/>
</dbReference>
<dbReference type="InterPro" id="IPR047016">
    <property type="entry name" value="RGS6/7/9/11"/>
</dbReference>
<evidence type="ECO:0000259" key="3">
    <source>
        <dbReference type="SMART" id="SM01224"/>
    </source>
</evidence>
<organism evidence="4 5">
    <name type="scientific">Rotaria socialis</name>
    <dbReference type="NCBI Taxonomy" id="392032"/>
    <lineage>
        <taxon>Eukaryota</taxon>
        <taxon>Metazoa</taxon>
        <taxon>Spiralia</taxon>
        <taxon>Gnathifera</taxon>
        <taxon>Rotifera</taxon>
        <taxon>Eurotatoria</taxon>
        <taxon>Bdelloidea</taxon>
        <taxon>Philodinida</taxon>
        <taxon>Philodinidae</taxon>
        <taxon>Rotaria</taxon>
    </lineage>
</organism>
<dbReference type="InterPro" id="IPR036284">
    <property type="entry name" value="GGL_sf"/>
</dbReference>
<dbReference type="Pfam" id="PF00631">
    <property type="entry name" value="G-gamma"/>
    <property type="match status" value="1"/>
</dbReference>
<feature type="domain" description="G protein gamma" evidence="3">
    <location>
        <begin position="73"/>
        <end position="137"/>
    </location>
</feature>
<evidence type="ECO:0000259" key="2">
    <source>
        <dbReference type="SMART" id="SM00224"/>
    </source>
</evidence>
<protein>
    <recommendedName>
        <fullName evidence="2 3">G protein gamma domain-containing protein</fullName>
    </recommendedName>
</protein>
<dbReference type="GO" id="GO:0008277">
    <property type="term" value="P:regulation of G protein-coupled receptor signaling pathway"/>
    <property type="evidence" value="ECO:0007669"/>
    <property type="project" value="InterPro"/>
</dbReference>
<evidence type="ECO:0000313" key="5">
    <source>
        <dbReference type="Proteomes" id="UP000663848"/>
    </source>
</evidence>
<dbReference type="SUPFAM" id="SSF48670">
    <property type="entry name" value="Transducin (heterotrimeric G protein), gamma chain"/>
    <property type="match status" value="1"/>
</dbReference>
<sequence length="184" mass="21032">NPRLLIEAYRKSSIASTVNTAPASALAFAANKSFITMTVGLLTTESPTATSTSFNQSNSSSENRPSILRECDEALLIDQLYKEIQFLKLRIERRCVKTSKVSETSVSYFEQYAEFDPFITLCEPSNPCMKEFLLFHLGNPKDLPVESIKLFYFCFFRYFLFRKSNISNYHKATEKLSLLENEIS</sequence>
<proteinExistence type="predicted"/>
<dbReference type="GO" id="GO:0005737">
    <property type="term" value="C:cytoplasm"/>
    <property type="evidence" value="ECO:0007669"/>
    <property type="project" value="TreeGrafter"/>
</dbReference>
<dbReference type="GO" id="GO:0007186">
    <property type="term" value="P:G protein-coupled receptor signaling pathway"/>
    <property type="evidence" value="ECO:0007669"/>
    <property type="project" value="InterPro"/>
</dbReference>
<reference evidence="4" key="1">
    <citation type="submission" date="2021-02" db="EMBL/GenBank/DDBJ databases">
        <authorList>
            <person name="Nowell W R."/>
        </authorList>
    </citation>
    <scope>NUCLEOTIDE SEQUENCE</scope>
</reference>
<evidence type="ECO:0000313" key="4">
    <source>
        <dbReference type="EMBL" id="CAF5013087.1"/>
    </source>
</evidence>
<dbReference type="AlphaFoldDB" id="A0A822B1L2"/>
<keyword evidence="1" id="KW-0734">Signal transduction inhibitor</keyword>
<dbReference type="CDD" id="cd00068">
    <property type="entry name" value="GGL"/>
    <property type="match status" value="1"/>
</dbReference>
<accession>A0A822B1L2</accession>
<dbReference type="Proteomes" id="UP000663848">
    <property type="component" value="Unassembled WGS sequence"/>
</dbReference>
<dbReference type="PANTHER" id="PTHR45746">
    <property type="entry name" value="LP21163P"/>
    <property type="match status" value="1"/>
</dbReference>
<dbReference type="GO" id="GO:0005096">
    <property type="term" value="F:GTPase activator activity"/>
    <property type="evidence" value="ECO:0007669"/>
    <property type="project" value="TreeGrafter"/>
</dbReference>
<gene>
    <name evidence="4" type="ORF">QYT958_LOCUS39254</name>
</gene>